<protein>
    <submittedName>
        <fullName evidence="1">Uncharacterized protein</fullName>
    </submittedName>
</protein>
<proteinExistence type="predicted"/>
<gene>
    <name evidence="1" type="ORF">BIGDOG_54</name>
</gene>
<organism evidence="1 2">
    <name type="scientific">Serratia phage vB_SmaS_Bigdog</name>
    <dbReference type="NCBI Taxonomy" id="2777364"/>
    <lineage>
        <taxon>Viruses</taxon>
        <taxon>Duplodnaviria</taxon>
        <taxon>Heunggongvirae</taxon>
        <taxon>Uroviricota</taxon>
        <taxon>Caudoviricetes</taxon>
        <taxon>Bonzeevirus</taxon>
        <taxon>Bonzeevirus bigdog</taxon>
    </lineage>
</organism>
<accession>A0A7T3TL15</accession>
<dbReference type="EMBL" id="MW021763">
    <property type="protein sequence ID" value="QPX75158.1"/>
    <property type="molecule type" value="Genomic_DNA"/>
</dbReference>
<evidence type="ECO:0000313" key="2">
    <source>
        <dbReference type="Proteomes" id="UP000595656"/>
    </source>
</evidence>
<reference evidence="1 2" key="1">
    <citation type="submission" date="2020-09" db="EMBL/GenBank/DDBJ databases">
        <authorList>
            <person name="Hogan T.J."/>
            <person name="Wilson M.E."/>
            <person name="Walker J.K."/>
            <person name="Johnson L."/>
            <person name="Sharma R."/>
            <person name="Grose J.H."/>
        </authorList>
    </citation>
    <scope>NUCLEOTIDE SEQUENCE [LARGE SCALE GENOMIC DNA]</scope>
</reference>
<keyword evidence="2" id="KW-1185">Reference proteome</keyword>
<evidence type="ECO:0000313" key="1">
    <source>
        <dbReference type="EMBL" id="QPX75158.1"/>
    </source>
</evidence>
<sequence>MRQLHGYHFASRPGRRRRCNLLWGEKVSKVKTKVEYIKARDKIRFSADRASWRSGFLVTAFTEDKGEPVHLLSAKLFDQKPGKKKIAQVRKEGEAILMKESFAGEMAELLDMIDEEKKRFQ</sequence>
<dbReference type="Proteomes" id="UP000595656">
    <property type="component" value="Segment"/>
</dbReference>
<name>A0A7T3TL15_9CAUD</name>